<proteinExistence type="predicted"/>
<dbReference type="GO" id="GO:0005525">
    <property type="term" value="F:GTP binding"/>
    <property type="evidence" value="ECO:0007669"/>
    <property type="project" value="InterPro"/>
</dbReference>
<evidence type="ECO:0000313" key="2">
    <source>
        <dbReference type="EMBL" id="CAF1048133.1"/>
    </source>
</evidence>
<keyword evidence="3" id="KW-1185">Reference proteome</keyword>
<evidence type="ECO:0000313" key="3">
    <source>
        <dbReference type="Proteomes" id="UP000663828"/>
    </source>
</evidence>
<protein>
    <recommendedName>
        <fullName evidence="1">G domain-containing protein</fullName>
    </recommendedName>
</protein>
<gene>
    <name evidence="2" type="ORF">XAT740_LOCUS15623</name>
</gene>
<feature type="domain" description="G" evidence="1">
    <location>
        <begin position="93"/>
        <end position="208"/>
    </location>
</feature>
<reference evidence="2" key="1">
    <citation type="submission" date="2021-02" db="EMBL/GenBank/DDBJ databases">
        <authorList>
            <person name="Nowell W R."/>
        </authorList>
    </citation>
    <scope>NUCLEOTIDE SEQUENCE</scope>
</reference>
<dbReference type="AlphaFoldDB" id="A0A814K5Y4"/>
<sequence>MPCDGINRVGKLRLCIATHSKKPSGLDLMSSQGFFCSRCGESFSIRNEHLCRGVDKGKFDCLYDKAGHVQEKLSEKYYQSEVNHVVENLKFNILIIGSPRVGKSQLINALTNGNGKAETSQSLNSCTKEIQPFALNIKPRENSSSKQIKITFYDTPGIEDWNNNGGVTSMTDFIQKTDPICIIYCASPGSFAKLNQLHSILEYCKSKSIFCALVCTNMWSGMQRHVVIEEFQKELVFFGEKIDKYSNQIHSPHHPHKVTFFGDGALCTMVNSIEYHDPELSDLRKPVQGIDELIHSIMETLDQEKLLGWCYAVLYRRTYWERISQKVGGFFTLRIADLKNLVMSSPSETAENFLVYLKQRFLKEKVV</sequence>
<dbReference type="InterPro" id="IPR006073">
    <property type="entry name" value="GTP-bd"/>
</dbReference>
<dbReference type="InterPro" id="IPR027417">
    <property type="entry name" value="P-loop_NTPase"/>
</dbReference>
<dbReference type="Pfam" id="PF01926">
    <property type="entry name" value="MMR_HSR1"/>
    <property type="match status" value="1"/>
</dbReference>
<dbReference type="SUPFAM" id="SSF52540">
    <property type="entry name" value="P-loop containing nucleoside triphosphate hydrolases"/>
    <property type="match status" value="1"/>
</dbReference>
<comment type="caution">
    <text evidence="2">The sequence shown here is derived from an EMBL/GenBank/DDBJ whole genome shotgun (WGS) entry which is preliminary data.</text>
</comment>
<evidence type="ECO:0000259" key="1">
    <source>
        <dbReference type="Pfam" id="PF01926"/>
    </source>
</evidence>
<name>A0A814K5Y4_ADIRI</name>
<dbReference type="CDD" id="cd00882">
    <property type="entry name" value="Ras_like_GTPase"/>
    <property type="match status" value="1"/>
</dbReference>
<organism evidence="2 3">
    <name type="scientific">Adineta ricciae</name>
    <name type="common">Rotifer</name>
    <dbReference type="NCBI Taxonomy" id="249248"/>
    <lineage>
        <taxon>Eukaryota</taxon>
        <taxon>Metazoa</taxon>
        <taxon>Spiralia</taxon>
        <taxon>Gnathifera</taxon>
        <taxon>Rotifera</taxon>
        <taxon>Eurotatoria</taxon>
        <taxon>Bdelloidea</taxon>
        <taxon>Adinetida</taxon>
        <taxon>Adinetidae</taxon>
        <taxon>Adineta</taxon>
    </lineage>
</organism>
<dbReference type="EMBL" id="CAJNOR010000971">
    <property type="protein sequence ID" value="CAF1048133.1"/>
    <property type="molecule type" value="Genomic_DNA"/>
</dbReference>
<accession>A0A814K5Y4</accession>
<dbReference type="Proteomes" id="UP000663828">
    <property type="component" value="Unassembled WGS sequence"/>
</dbReference>
<dbReference type="Gene3D" id="3.40.50.300">
    <property type="entry name" value="P-loop containing nucleotide triphosphate hydrolases"/>
    <property type="match status" value="1"/>
</dbReference>